<sequence length="188" mass="22811">MQFIFINGASSTGKTTLAREMIKKKNIVYIILVLVASISKLIKAKMQLFYFITPNTKLSMDALLKLILPGQLITNSMTKPFIYYRYHCKLLFMITTYDIQTIFTHLNRFNRYKPKITLEEFNDLMSYYIHLDEKYIYFQRWNFEAKKFEIKNKVKNYLYKQIKKYYQEKTEETKNFIEKTFKNLEEIK</sequence>
<dbReference type="RefSeq" id="WP_012477892.1">
    <property type="nucleotide sequence ID" value="NC_010920.1"/>
</dbReference>
<keyword evidence="1" id="KW-0472">Membrane</keyword>
<geneLocation type="plasmid" evidence="2">
    <name>pTBBperi</name>
</geneLocation>
<keyword evidence="1" id="KW-1133">Transmembrane helix</keyword>
<protein>
    <submittedName>
        <fullName evidence="2">Rep</fullName>
    </submittedName>
</protein>
<reference evidence="2" key="1">
    <citation type="journal article" date="2006" name="Plasmid">
        <title>Extrachromosomal DNA isolated from tomato big bud and Candidatus Phytoplasma australiense phytoplasma strains.</title>
        <authorList>
            <person name="Tran-Nguyen L.T.T."/>
            <person name="Gibb K.S."/>
        </authorList>
    </citation>
    <scope>NUCLEOTIDE SEQUENCE</scope>
    <source>
        <plasmid evidence="2">pTBBperi</plasmid>
    </source>
</reference>
<dbReference type="AlphaFoldDB" id="Q1WLZ9"/>
<accession>Q1WLZ9</accession>
<feature type="transmembrane region" description="Helical" evidence="1">
    <location>
        <begin position="26"/>
        <end position="42"/>
    </location>
</feature>
<evidence type="ECO:0000313" key="2">
    <source>
        <dbReference type="EMBL" id="ABA02288.1"/>
    </source>
</evidence>
<evidence type="ECO:0000256" key="1">
    <source>
        <dbReference type="SAM" id="Phobius"/>
    </source>
</evidence>
<organism evidence="2">
    <name type="scientific">Tomato big bud phytoplasma</name>
    <dbReference type="NCBI Taxonomy" id="35770"/>
    <lineage>
        <taxon>Bacteria</taxon>
        <taxon>Bacillati</taxon>
        <taxon>Mycoplasmatota</taxon>
        <taxon>Mollicutes</taxon>
        <taxon>Acholeplasmatales</taxon>
        <taxon>Acholeplasmataceae</taxon>
        <taxon>Candidatus Phytoplasma</taxon>
        <taxon>16SrI (Aster yellows group)</taxon>
    </lineage>
</organism>
<keyword evidence="1" id="KW-0812">Transmembrane</keyword>
<dbReference type="SUPFAM" id="SSF52540">
    <property type="entry name" value="P-loop containing nucleoside triphosphate hydrolases"/>
    <property type="match status" value="1"/>
</dbReference>
<keyword evidence="2" id="KW-0614">Plasmid</keyword>
<dbReference type="InterPro" id="IPR027417">
    <property type="entry name" value="P-loop_NTPase"/>
</dbReference>
<name>Q1WLZ9_TOBBP</name>
<proteinExistence type="predicted"/>
<dbReference type="EMBL" id="DQ119297">
    <property type="protein sequence ID" value="ABA02288.1"/>
    <property type="molecule type" value="Genomic_DNA"/>
</dbReference>